<evidence type="ECO:0000259" key="1">
    <source>
        <dbReference type="PROSITE" id="PS51729"/>
    </source>
</evidence>
<evidence type="ECO:0000313" key="3">
    <source>
        <dbReference type="EMBL" id="CAB4662551.1"/>
    </source>
</evidence>
<accession>A0A6J6I8K0</accession>
<reference evidence="2" key="1">
    <citation type="submission" date="2020-05" db="EMBL/GenBank/DDBJ databases">
        <authorList>
            <person name="Chiriac C."/>
            <person name="Salcher M."/>
            <person name="Ghai R."/>
            <person name="Kavagutti S V."/>
        </authorList>
    </citation>
    <scope>NUCLEOTIDE SEQUENCE</scope>
</reference>
<protein>
    <submittedName>
        <fullName evidence="2">Unannotated protein</fullName>
    </submittedName>
</protein>
<proteinExistence type="predicted"/>
<dbReference type="EMBL" id="CAEZVB010000041">
    <property type="protein sequence ID" value="CAB4622801.1"/>
    <property type="molecule type" value="Genomic_DNA"/>
</dbReference>
<dbReference type="InterPro" id="IPR016181">
    <property type="entry name" value="Acyl_CoA_acyltransferase"/>
</dbReference>
<dbReference type="InterPro" id="IPR045057">
    <property type="entry name" value="Gcn5-rel_NAT"/>
</dbReference>
<dbReference type="Gene3D" id="3.40.630.30">
    <property type="match status" value="1"/>
</dbReference>
<sequence>MHPIVQQNIALHRFEIHLDGHLIGVCDYTQHGNRLSFTHTEIEPAHGGKGYAKLLVETALDDAATQHLKVAPYCSYISKVIADQPEKYLGLVPQEIRAQFGLPGDTKK</sequence>
<evidence type="ECO:0000313" key="2">
    <source>
        <dbReference type="EMBL" id="CAB4622801.1"/>
    </source>
</evidence>
<feature type="domain" description="N-acetyltransferase" evidence="1">
    <location>
        <begin position="6"/>
        <end position="93"/>
    </location>
</feature>
<name>A0A6J6I8K0_9ZZZZ</name>
<gene>
    <name evidence="2" type="ORF">UFOPK1908_00946</name>
    <name evidence="3" type="ORF">UFOPK2282_00639</name>
</gene>
<dbReference type="EMBL" id="CAEZWR010000058">
    <property type="protein sequence ID" value="CAB4662551.1"/>
    <property type="molecule type" value="Genomic_DNA"/>
</dbReference>
<dbReference type="PANTHER" id="PTHR31435">
    <property type="entry name" value="PROTEIN NATD1"/>
    <property type="match status" value="1"/>
</dbReference>
<dbReference type="PROSITE" id="PS51729">
    <property type="entry name" value="GNAT_YJDJ"/>
    <property type="match status" value="1"/>
</dbReference>
<dbReference type="SUPFAM" id="SSF55729">
    <property type="entry name" value="Acyl-CoA N-acyltransferases (Nat)"/>
    <property type="match status" value="1"/>
</dbReference>
<dbReference type="CDD" id="cd04301">
    <property type="entry name" value="NAT_SF"/>
    <property type="match status" value="1"/>
</dbReference>
<organism evidence="2">
    <name type="scientific">freshwater metagenome</name>
    <dbReference type="NCBI Taxonomy" id="449393"/>
    <lineage>
        <taxon>unclassified sequences</taxon>
        <taxon>metagenomes</taxon>
        <taxon>ecological metagenomes</taxon>
    </lineage>
</organism>
<dbReference type="AlphaFoldDB" id="A0A6J6I8K0"/>
<dbReference type="PANTHER" id="PTHR31435:SF10">
    <property type="entry name" value="BSR4717 PROTEIN"/>
    <property type="match status" value="1"/>
</dbReference>
<dbReference type="InterPro" id="IPR031165">
    <property type="entry name" value="GNAT_YJDJ"/>
</dbReference>
<dbReference type="Pfam" id="PF14542">
    <property type="entry name" value="Acetyltransf_CG"/>
    <property type="match status" value="1"/>
</dbReference>